<keyword evidence="2" id="KW-1185">Reference proteome</keyword>
<sequence>MAELNSEDKQTWTTVEVTDGMEREFIMADLTSITESGTKLQFADLAFTVLFIMFRKRGEINLGIDVDGLYQICSRVPHLGPNGCSQGEVDLRTNRFAEEN</sequence>
<dbReference type="Proteomes" id="UP000277212">
    <property type="component" value="Unassembled WGS sequence"/>
</dbReference>
<dbReference type="EMBL" id="NKUJ01000084">
    <property type="protein sequence ID" value="RMJ14476.1"/>
    <property type="molecule type" value="Genomic_DNA"/>
</dbReference>
<dbReference type="AlphaFoldDB" id="A0A3M2SAB0"/>
<protein>
    <submittedName>
        <fullName evidence="1">Uncharacterized protein</fullName>
    </submittedName>
</protein>
<proteinExistence type="predicted"/>
<organism evidence="1 2">
    <name type="scientific">Fusarium kuroshium</name>
    <dbReference type="NCBI Taxonomy" id="2010991"/>
    <lineage>
        <taxon>Eukaryota</taxon>
        <taxon>Fungi</taxon>
        <taxon>Dikarya</taxon>
        <taxon>Ascomycota</taxon>
        <taxon>Pezizomycotina</taxon>
        <taxon>Sordariomycetes</taxon>
        <taxon>Hypocreomycetidae</taxon>
        <taxon>Hypocreales</taxon>
        <taxon>Nectriaceae</taxon>
        <taxon>Fusarium</taxon>
        <taxon>Fusarium solani species complex</taxon>
    </lineage>
</organism>
<reference evidence="1 2" key="1">
    <citation type="submission" date="2017-06" db="EMBL/GenBank/DDBJ databases">
        <title>Comparative genomic analysis of Ambrosia Fusariam Clade fungi.</title>
        <authorList>
            <person name="Stajich J.E."/>
            <person name="Carrillo J."/>
            <person name="Kijimoto T."/>
            <person name="Eskalen A."/>
            <person name="O'Donnell K."/>
            <person name="Kasson M."/>
        </authorList>
    </citation>
    <scope>NUCLEOTIDE SEQUENCE [LARGE SCALE GENOMIC DNA]</scope>
    <source>
        <strain evidence="1">UCR3666</strain>
    </source>
</reference>
<accession>A0A3M2SAB0</accession>
<name>A0A3M2SAB0_9HYPO</name>
<gene>
    <name evidence="1" type="ORF">CDV36_005839</name>
</gene>
<evidence type="ECO:0000313" key="1">
    <source>
        <dbReference type="EMBL" id="RMJ14476.1"/>
    </source>
</evidence>
<evidence type="ECO:0000313" key="2">
    <source>
        <dbReference type="Proteomes" id="UP000277212"/>
    </source>
</evidence>
<comment type="caution">
    <text evidence="1">The sequence shown here is derived from an EMBL/GenBank/DDBJ whole genome shotgun (WGS) entry which is preliminary data.</text>
</comment>